<dbReference type="InterPro" id="IPR017871">
    <property type="entry name" value="ABC_transporter-like_CS"/>
</dbReference>
<comment type="subcellular location">
    <subcellularLocation>
        <location evidence="1">Membrane</location>
        <topology evidence="1">Multi-pass membrane protein</topology>
    </subcellularLocation>
</comment>
<keyword evidence="3" id="KW-0813">Transport</keyword>
<dbReference type="SUPFAM" id="SSF90123">
    <property type="entry name" value="ABC transporter transmembrane region"/>
    <property type="match status" value="2"/>
</dbReference>
<accession>A0A162KUJ5</accession>
<proteinExistence type="inferred from homology"/>
<dbReference type="Pfam" id="PF00664">
    <property type="entry name" value="ABC_membrane"/>
    <property type="match status" value="2"/>
</dbReference>
<dbReference type="GO" id="GO:0016887">
    <property type="term" value="F:ATP hydrolysis activity"/>
    <property type="evidence" value="ECO:0007669"/>
    <property type="project" value="InterPro"/>
</dbReference>
<dbReference type="CDD" id="cd18604">
    <property type="entry name" value="ABC_6TM_VMR1_D2_like"/>
    <property type="match status" value="1"/>
</dbReference>
<evidence type="ECO:0000256" key="4">
    <source>
        <dbReference type="ARBA" id="ARBA00022692"/>
    </source>
</evidence>
<dbReference type="OrthoDB" id="6500128at2759"/>
<dbReference type="InterPro" id="IPR032345">
    <property type="entry name" value="PnbB"/>
</dbReference>
<gene>
    <name evidence="12" type="ORF">LEL_03464</name>
</gene>
<dbReference type="SUPFAM" id="SSF52540">
    <property type="entry name" value="P-loop containing nucleoside triphosphate hydrolases"/>
    <property type="match status" value="2"/>
</dbReference>
<evidence type="ECO:0000256" key="1">
    <source>
        <dbReference type="ARBA" id="ARBA00004141"/>
    </source>
</evidence>
<protein>
    <submittedName>
        <fullName evidence="12">ABC transporter, transmembrane domain, type 1</fullName>
    </submittedName>
</protein>
<dbReference type="EMBL" id="AZHF01000002">
    <property type="protein sequence ID" value="OAA79978.1"/>
    <property type="molecule type" value="Genomic_DNA"/>
</dbReference>
<dbReference type="CDD" id="cd03250">
    <property type="entry name" value="ABCC_MRP_domain1"/>
    <property type="match status" value="1"/>
</dbReference>
<feature type="transmembrane region" description="Helical" evidence="9">
    <location>
        <begin position="586"/>
        <end position="607"/>
    </location>
</feature>
<name>A0A162KUJ5_CORDF</name>
<dbReference type="FunFam" id="3.40.50.300:FF:000630">
    <property type="entry name" value="ATP-binding cassette (ABC) transporter, putative"/>
    <property type="match status" value="1"/>
</dbReference>
<comment type="caution">
    <text evidence="12">The sequence shown here is derived from an EMBL/GenBank/DDBJ whole genome shotgun (WGS) entry which is preliminary data.</text>
</comment>
<keyword evidence="7 9" id="KW-1133">Transmembrane helix</keyword>
<feature type="transmembrane region" description="Helical" evidence="9">
    <location>
        <begin position="1090"/>
        <end position="1110"/>
    </location>
</feature>
<dbReference type="InterPro" id="IPR003593">
    <property type="entry name" value="AAA+_ATPase"/>
</dbReference>
<dbReference type="Pfam" id="PF16155">
    <property type="entry name" value="PnbB"/>
    <property type="match status" value="1"/>
</dbReference>
<evidence type="ECO:0000313" key="13">
    <source>
        <dbReference type="Proteomes" id="UP000076881"/>
    </source>
</evidence>
<evidence type="ECO:0000313" key="12">
    <source>
        <dbReference type="EMBL" id="OAA79978.1"/>
    </source>
</evidence>
<dbReference type="InterPro" id="IPR003439">
    <property type="entry name" value="ABC_transporter-like_ATP-bd"/>
</dbReference>
<evidence type="ECO:0000256" key="2">
    <source>
        <dbReference type="ARBA" id="ARBA00009726"/>
    </source>
</evidence>
<dbReference type="InterPro" id="IPR027417">
    <property type="entry name" value="P-loop_NTPase"/>
</dbReference>
<dbReference type="Gene3D" id="1.20.1560.10">
    <property type="entry name" value="ABC transporter type 1, transmembrane domain"/>
    <property type="match status" value="2"/>
</dbReference>
<dbReference type="GO" id="GO:0005524">
    <property type="term" value="F:ATP binding"/>
    <property type="evidence" value="ECO:0007669"/>
    <property type="project" value="UniProtKB-KW"/>
</dbReference>
<dbReference type="SMART" id="SM00382">
    <property type="entry name" value="AAA"/>
    <property type="match status" value="2"/>
</dbReference>
<dbReference type="Pfam" id="PF00005">
    <property type="entry name" value="ABC_tran"/>
    <property type="match status" value="2"/>
</dbReference>
<evidence type="ECO:0000256" key="5">
    <source>
        <dbReference type="ARBA" id="ARBA00022741"/>
    </source>
</evidence>
<dbReference type="InterPro" id="IPR050173">
    <property type="entry name" value="ABC_transporter_C-like"/>
</dbReference>
<feature type="transmembrane region" description="Helical" evidence="9">
    <location>
        <begin position="1173"/>
        <end position="1199"/>
    </location>
</feature>
<evidence type="ECO:0000259" key="10">
    <source>
        <dbReference type="PROSITE" id="PS50893"/>
    </source>
</evidence>
<evidence type="ECO:0000256" key="6">
    <source>
        <dbReference type="ARBA" id="ARBA00022840"/>
    </source>
</evidence>
<feature type="transmembrane region" description="Helical" evidence="9">
    <location>
        <begin position="326"/>
        <end position="344"/>
    </location>
</feature>
<organism evidence="12 13">
    <name type="scientific">Akanthomyces lecanii RCEF 1005</name>
    <dbReference type="NCBI Taxonomy" id="1081108"/>
    <lineage>
        <taxon>Eukaryota</taxon>
        <taxon>Fungi</taxon>
        <taxon>Dikarya</taxon>
        <taxon>Ascomycota</taxon>
        <taxon>Pezizomycotina</taxon>
        <taxon>Sordariomycetes</taxon>
        <taxon>Hypocreomycetidae</taxon>
        <taxon>Hypocreales</taxon>
        <taxon>Cordycipitaceae</taxon>
        <taxon>Akanthomyces</taxon>
        <taxon>Cordyceps confragosa</taxon>
    </lineage>
</organism>
<keyword evidence="8 9" id="KW-0472">Membrane</keyword>
<dbReference type="GO" id="GO:0016020">
    <property type="term" value="C:membrane"/>
    <property type="evidence" value="ECO:0007669"/>
    <property type="project" value="UniProtKB-SubCell"/>
</dbReference>
<feature type="transmembrane region" description="Helical" evidence="9">
    <location>
        <begin position="263"/>
        <end position="283"/>
    </location>
</feature>
<dbReference type="PANTHER" id="PTHR24223:SF456">
    <property type="entry name" value="MULTIDRUG RESISTANCE-ASSOCIATED PROTEIN LETHAL(2)03659"/>
    <property type="match status" value="1"/>
</dbReference>
<dbReference type="Proteomes" id="UP000076881">
    <property type="component" value="Unassembled WGS sequence"/>
</dbReference>
<dbReference type="STRING" id="1081108.A0A162KUJ5"/>
<dbReference type="PANTHER" id="PTHR24223">
    <property type="entry name" value="ATP-BINDING CASSETTE SUB-FAMILY C"/>
    <property type="match status" value="1"/>
</dbReference>
<keyword evidence="5" id="KW-0547">Nucleotide-binding</keyword>
<keyword evidence="6" id="KW-0067">ATP-binding</keyword>
<dbReference type="PROSITE" id="PS00211">
    <property type="entry name" value="ABC_TRANSPORTER_1"/>
    <property type="match status" value="1"/>
</dbReference>
<dbReference type="GO" id="GO:0140359">
    <property type="term" value="F:ABC-type transporter activity"/>
    <property type="evidence" value="ECO:0007669"/>
    <property type="project" value="InterPro"/>
</dbReference>
<keyword evidence="13" id="KW-1185">Reference proteome</keyword>
<evidence type="ECO:0000259" key="11">
    <source>
        <dbReference type="PROSITE" id="PS50929"/>
    </source>
</evidence>
<reference evidence="12 13" key="1">
    <citation type="journal article" date="2016" name="Genome Biol. Evol.">
        <title>Divergent and convergent evolution of fungal pathogenicity.</title>
        <authorList>
            <person name="Shang Y."/>
            <person name="Xiao G."/>
            <person name="Zheng P."/>
            <person name="Cen K."/>
            <person name="Zhan S."/>
            <person name="Wang C."/>
        </authorList>
    </citation>
    <scope>NUCLEOTIDE SEQUENCE [LARGE SCALE GENOMIC DNA]</scope>
    <source>
        <strain evidence="12 13">RCEF 1005</strain>
    </source>
</reference>
<feature type="domain" description="ABC transporter" evidence="10">
    <location>
        <begin position="1362"/>
        <end position="1605"/>
    </location>
</feature>
<dbReference type="Gene3D" id="3.40.50.300">
    <property type="entry name" value="P-loop containing nucleotide triphosphate hydrolases"/>
    <property type="match status" value="2"/>
</dbReference>
<dbReference type="PROSITE" id="PS50929">
    <property type="entry name" value="ABC_TM1F"/>
    <property type="match status" value="2"/>
</dbReference>
<dbReference type="InterPro" id="IPR036640">
    <property type="entry name" value="ABC1_TM_sf"/>
</dbReference>
<dbReference type="PROSITE" id="PS50893">
    <property type="entry name" value="ABC_TRANSPORTER_2"/>
    <property type="match status" value="2"/>
</dbReference>
<comment type="similarity">
    <text evidence="2">Belongs to the ABC transporter superfamily. ABCC family. Conjugate transporter (TC 3.A.1.208) subfamily.</text>
</comment>
<sequence>MSSSTHPNCQKLIQRVAEFLSEVENLTPGRDLEERLNRQYGPGNAFYDDFARLIRAGLDGDEGWVATDEVQGPHYRRTRVSPPTEATRFCSITTVYMDPCAAAGGDEEVLRGQYHLHPYGEINCVIPVADGAQLKGMSGWQGAGWTSPGPGTHHYPEARGGPVVALFFLPAGRISLGSGVKSVPPHAALWSSTRCSAIFVIYRHDSSTTSRNMEHLTAIRFHKEDVENIATTLISILGVLGIVTKLRPRRASLDHAELTDSRVAALLLGIAAAVCFVLESLWLGNVSMSWVSSTTRRSPTDADTGQVMLASQSGAVLAEKSYKMRFKASAIGAVMSAAYMVSLYCGDASIAQGLVALLLLGAHLSVPRSADQYIDGKLVDRQATASILERISFTWAASSFDDKCASLPVLPASMRTATVASCYAECRDRAATLGRSLLQRFIRPIILQWFITIIRSVASIVPKYITYKLLEHLGTASSDSSRGFYLAIALGGCKLINAWLGPASSWMMDSQLLYPVQTILMALICDKSLRMPNVMSAKPSKSKPEPSIFVHMRMDGARASMVFTNSHTLPSVVTKLITTVCFLSRLIGWQILALTLSLTILLMGIGAKITQKHHQLQAELTEQRRESGIVLADALLSIRQIKLSASEDEWMRKISENRSKELKLRYKNSLITCASTLNNAVVSAVLAGIPLYLCALEGQKLTAAVAFTLLSLFQDLQLRLASLPYQVSYWVEGWNALQRLHSHFAASEAQKTTETVADEISLKEAVMAWNKDAHAQEQFELKASLDFPSGQLSVITGDTASGKSLLLTAIAGEAALLSGDFRAPIPQDIGLGGRYNPEQCGQNLAIVTQSPWMDNTTIRNNVVFGLPFDKGRYEAVIHCCALETDLETLNDGDSTVIGTKGISLSGGQRWRIALARALYSQAKTIILDDILSAVDAQVREWLVDEALCGTLAQGRTRILATHHPAHCAQKAAMIVTLKDGRATKTIRSDIQNSEAVTGEKTQMTEPQQAQLQPMQECKSKAAPKTASSNPYATYYRAIGGARFATSALATLILSTALGYSRTRWLQKWTARYETLADSYAGSDAAHFGGVYLLISIVGSVVGAVSIYLSLHLGLRASRPMADAALLGVFHSPLQWLERTSRGEITSKLASDVEDLDRKVPEDIVDALRCGTDLLMILFTSASISGYETISTLLLGFIYYKITRNLMPATKKLQQLSRAGTSAMYQRLSDLQQHDALLTLRTFSMRDYFLHDAYARIDDRIRYWWYTSLCKVMLDVQLEAVSALFVTSIAVGAVLTHADAGATGVALLFANKFSAVTSRLLKRLVDVEGDMASVARVDEYANLPAEKMDGATVPDGWPPRGALQVSDLTAGYEADLGSSCVLKQVSFSVKAAERVGIVGRTGAGKSSLVLALTRHLHMQGRIAIDGVDLATLNLKQLRRSLSVISQDPYLFSGTLRHVVDPAGTHSDDEIQAVLSKMCFSTAPQGSASSKAAAAVAAELSFGISRGGLNLSQGQRQMLRLAQAVLARRRIVVMDEATSAVDADADAAIQRALREMTATTLLVVAHRLATVADFDRLLVLDDGRLVESGSPAALYRANGTFTKMVDANADKEALLRMFVS</sequence>
<dbReference type="InterPro" id="IPR011527">
    <property type="entry name" value="ABC1_TM_dom"/>
</dbReference>
<keyword evidence="4 9" id="KW-0812">Transmembrane</keyword>
<feature type="domain" description="ABC transmembrane type-1" evidence="11">
    <location>
        <begin position="1047"/>
        <end position="1328"/>
    </location>
</feature>
<evidence type="ECO:0000256" key="7">
    <source>
        <dbReference type="ARBA" id="ARBA00022989"/>
    </source>
</evidence>
<feature type="domain" description="ABC transmembrane type-1" evidence="11">
    <location>
        <begin position="576"/>
        <end position="732"/>
    </location>
</feature>
<evidence type="ECO:0000256" key="9">
    <source>
        <dbReference type="SAM" id="Phobius"/>
    </source>
</evidence>
<evidence type="ECO:0000256" key="3">
    <source>
        <dbReference type="ARBA" id="ARBA00022448"/>
    </source>
</evidence>
<feature type="domain" description="ABC transporter" evidence="10">
    <location>
        <begin position="760"/>
        <end position="1004"/>
    </location>
</feature>
<evidence type="ECO:0000256" key="8">
    <source>
        <dbReference type="ARBA" id="ARBA00023136"/>
    </source>
</evidence>
<feature type="transmembrane region" description="Helical" evidence="9">
    <location>
        <begin position="226"/>
        <end position="243"/>
    </location>
</feature>